<dbReference type="InterPro" id="IPR000164">
    <property type="entry name" value="Histone_H3/CENP-A"/>
</dbReference>
<dbReference type="Pfam" id="PF00125">
    <property type="entry name" value="Histone"/>
    <property type="match status" value="1"/>
</dbReference>
<dbReference type="CDD" id="cd22911">
    <property type="entry name" value="HFD_H3"/>
    <property type="match status" value="1"/>
</dbReference>
<dbReference type="PRINTS" id="PR00622">
    <property type="entry name" value="HISTONEH3"/>
</dbReference>
<keyword evidence="6" id="KW-1185">Reference proteome</keyword>
<dbReference type="GO" id="GO:0030527">
    <property type="term" value="F:structural constituent of chromatin"/>
    <property type="evidence" value="ECO:0007669"/>
    <property type="project" value="InterPro"/>
</dbReference>
<dbReference type="InterPro" id="IPR007125">
    <property type="entry name" value="H2A/H2B/H3"/>
</dbReference>
<reference evidence="5 6" key="1">
    <citation type="submission" date="2019-06" db="EMBL/GenBank/DDBJ databases">
        <title>A chromosomal-level reference genome of Carpinus fangiana (Coryloideae, Betulaceae).</title>
        <authorList>
            <person name="Yang X."/>
            <person name="Wang Z."/>
            <person name="Zhang L."/>
            <person name="Hao G."/>
            <person name="Liu J."/>
            <person name="Yang Y."/>
        </authorList>
    </citation>
    <scope>NUCLEOTIDE SEQUENCE [LARGE SCALE GENOMIC DNA]</scope>
    <source>
        <strain evidence="5">Cfa_2016G</strain>
        <tissue evidence="5">Leaf</tissue>
    </source>
</reference>
<comment type="similarity">
    <text evidence="1">Belongs to the histone H3 family.</text>
</comment>
<dbReference type="AlphaFoldDB" id="A0A5N6QMR0"/>
<dbReference type="Gene3D" id="1.10.20.10">
    <property type="entry name" value="Histone, subunit A"/>
    <property type="match status" value="1"/>
</dbReference>
<dbReference type="Proteomes" id="UP000327013">
    <property type="component" value="Chromosome 1"/>
</dbReference>
<dbReference type="SUPFAM" id="SSF47113">
    <property type="entry name" value="Histone-fold"/>
    <property type="match status" value="1"/>
</dbReference>
<dbReference type="SMART" id="SM00428">
    <property type="entry name" value="H3"/>
    <property type="match status" value="1"/>
</dbReference>
<evidence type="ECO:0000313" key="5">
    <source>
        <dbReference type="EMBL" id="KAE7999383.1"/>
    </source>
</evidence>
<accession>A0A5N6QMR0</accession>
<name>A0A5N6QMR0_9ROSI</name>
<dbReference type="GO" id="GO:0000786">
    <property type="term" value="C:nucleosome"/>
    <property type="evidence" value="ECO:0007669"/>
    <property type="project" value="InterPro"/>
</dbReference>
<organism evidence="5 6">
    <name type="scientific">Carpinus fangiana</name>
    <dbReference type="NCBI Taxonomy" id="176857"/>
    <lineage>
        <taxon>Eukaryota</taxon>
        <taxon>Viridiplantae</taxon>
        <taxon>Streptophyta</taxon>
        <taxon>Embryophyta</taxon>
        <taxon>Tracheophyta</taxon>
        <taxon>Spermatophyta</taxon>
        <taxon>Magnoliopsida</taxon>
        <taxon>eudicotyledons</taxon>
        <taxon>Gunneridae</taxon>
        <taxon>Pentapetalae</taxon>
        <taxon>rosids</taxon>
        <taxon>fabids</taxon>
        <taxon>Fagales</taxon>
        <taxon>Betulaceae</taxon>
        <taxon>Carpinus</taxon>
    </lineage>
</organism>
<feature type="compositionally biased region" description="Low complexity" evidence="3">
    <location>
        <begin position="118"/>
        <end position="136"/>
    </location>
</feature>
<feature type="region of interest" description="Disordered" evidence="3">
    <location>
        <begin position="93"/>
        <end position="159"/>
    </location>
</feature>
<keyword evidence="2" id="KW-0007">Acetylation</keyword>
<evidence type="ECO:0000259" key="4">
    <source>
        <dbReference type="Pfam" id="PF00125"/>
    </source>
</evidence>
<dbReference type="InterPro" id="IPR009072">
    <property type="entry name" value="Histone-fold"/>
</dbReference>
<sequence length="292" mass="33133">MEYLNFSLKKKKKFKTFERQKHFTARSTFSKPLLGVCPPFLSDTVLYRQPPLTAGDATEVDSLCSLPHAHPSLYSKRNNHHFWDSKSCVAAHHHRTAEPSQAADERQHPKPPHASFCSGMPSSASPGPNAPPGGRSSRTERGSPRTPGTQSQKKKRRYRPGVVALREIRHFQKTWNLLIPAAPFIRVVKQITFQFSHDVSRWTAEALVALQEAAEDFLVSLFEDGMLCAIHAKRVTLRLEKTSIPNWSGEMLFSHRNSKPNIRRYSERSEATCPLKKDFELARRLGGKGRPW</sequence>
<dbReference type="PANTHER" id="PTHR11426">
    <property type="entry name" value="HISTONE H3"/>
    <property type="match status" value="1"/>
</dbReference>
<gene>
    <name evidence="5" type="ORF">FH972_003821</name>
</gene>
<proteinExistence type="inferred from homology"/>
<evidence type="ECO:0000313" key="6">
    <source>
        <dbReference type="Proteomes" id="UP000327013"/>
    </source>
</evidence>
<dbReference type="EMBL" id="CM017321">
    <property type="protein sequence ID" value="KAE7999383.1"/>
    <property type="molecule type" value="Genomic_DNA"/>
</dbReference>
<protein>
    <recommendedName>
        <fullName evidence="4">Core Histone H2A/H2B/H3 domain-containing protein</fullName>
    </recommendedName>
</protein>
<evidence type="ECO:0000256" key="1">
    <source>
        <dbReference type="ARBA" id="ARBA00010343"/>
    </source>
</evidence>
<feature type="domain" description="Core Histone H2A/H2B/H3" evidence="4">
    <location>
        <begin position="160"/>
        <end position="237"/>
    </location>
</feature>
<evidence type="ECO:0000256" key="2">
    <source>
        <dbReference type="ARBA" id="ARBA00022990"/>
    </source>
</evidence>
<dbReference type="OrthoDB" id="842664at2759"/>
<dbReference type="GO" id="GO:0003677">
    <property type="term" value="F:DNA binding"/>
    <property type="evidence" value="ECO:0007669"/>
    <property type="project" value="InterPro"/>
</dbReference>
<dbReference type="GO" id="GO:0046982">
    <property type="term" value="F:protein heterodimerization activity"/>
    <property type="evidence" value="ECO:0007669"/>
    <property type="project" value="InterPro"/>
</dbReference>
<evidence type="ECO:0000256" key="3">
    <source>
        <dbReference type="SAM" id="MobiDB-lite"/>
    </source>
</evidence>